<sequence>MVKLSLVRGPLIAVIGLIVLVLGANLFDMVYQSVEPLLGSTSDIFTDREILPSQFINSTVDSGKLKEHNVIIVHTMPSTGSVKLEGIDPNGMTFEKESKDGFLYHIIQRSNQGGPYLIKVLDTGNQPVRITAIMGEDPFLSNNCNTTYGIKCNMVQISVGMVVIGIVALVVGVAISAYDFKKESKQKSNSI</sequence>
<evidence type="ECO:0000313" key="2">
    <source>
        <dbReference type="EMBL" id="CUR52140.1"/>
    </source>
</evidence>
<dbReference type="KEGG" id="ndv:NDEV_1375"/>
<proteinExistence type="predicted"/>
<feature type="transmembrane region" description="Helical" evidence="1">
    <location>
        <begin position="154"/>
        <end position="178"/>
    </location>
</feature>
<keyword evidence="1" id="KW-1133">Transmembrane helix</keyword>
<dbReference type="AlphaFoldDB" id="A0A128A465"/>
<dbReference type="Proteomes" id="UP000196239">
    <property type="component" value="Chromosome 1"/>
</dbReference>
<organism evidence="2 3">
    <name type="scientific">Nitrosotalea devaniterrae</name>
    <dbReference type="NCBI Taxonomy" id="1078905"/>
    <lineage>
        <taxon>Archaea</taxon>
        <taxon>Nitrososphaerota</taxon>
        <taxon>Nitrososphaeria</taxon>
        <taxon>Nitrosotaleales</taxon>
        <taxon>Nitrosotaleaceae</taxon>
        <taxon>Nitrosotalea</taxon>
    </lineage>
</organism>
<gene>
    <name evidence="2" type="ORF">NDEV_1375</name>
</gene>
<evidence type="ECO:0000313" key="3">
    <source>
        <dbReference type="Proteomes" id="UP000196239"/>
    </source>
</evidence>
<evidence type="ECO:0000256" key="1">
    <source>
        <dbReference type="SAM" id="Phobius"/>
    </source>
</evidence>
<name>A0A128A465_9ARCH</name>
<keyword evidence="1" id="KW-0812">Transmembrane</keyword>
<dbReference type="EMBL" id="LN890280">
    <property type="protein sequence ID" value="CUR52140.1"/>
    <property type="molecule type" value="Genomic_DNA"/>
</dbReference>
<keyword evidence="1" id="KW-0472">Membrane</keyword>
<keyword evidence="3" id="KW-1185">Reference proteome</keyword>
<reference evidence="3" key="1">
    <citation type="submission" date="2015-10" db="EMBL/GenBank/DDBJ databases">
        <authorList>
            <person name="Lehtovirta-Morley L.E."/>
            <person name="Vieille C."/>
        </authorList>
    </citation>
    <scope>NUCLEOTIDE SEQUENCE [LARGE SCALE GENOMIC DNA]</scope>
</reference>
<protein>
    <submittedName>
        <fullName evidence="2">Uncharacterized protein</fullName>
    </submittedName>
</protein>
<accession>A0A128A465</accession>